<evidence type="ECO:0000313" key="3">
    <source>
        <dbReference type="Proteomes" id="UP001178508"/>
    </source>
</evidence>
<dbReference type="AlphaFoldDB" id="A0AAV1HMK4"/>
<name>A0AAV1HMK4_XYRNO</name>
<feature type="compositionally biased region" description="Polar residues" evidence="1">
    <location>
        <begin position="1"/>
        <end position="10"/>
    </location>
</feature>
<reference evidence="2" key="1">
    <citation type="submission" date="2023-08" db="EMBL/GenBank/DDBJ databases">
        <authorList>
            <person name="Alioto T."/>
            <person name="Alioto T."/>
            <person name="Gomez Garrido J."/>
        </authorList>
    </citation>
    <scope>NUCLEOTIDE SEQUENCE</scope>
</reference>
<feature type="compositionally biased region" description="Low complexity" evidence="1">
    <location>
        <begin position="24"/>
        <end position="42"/>
    </location>
</feature>
<proteinExistence type="predicted"/>
<feature type="compositionally biased region" description="Gly residues" evidence="1">
    <location>
        <begin position="124"/>
        <end position="142"/>
    </location>
</feature>
<gene>
    <name evidence="2" type="ORF">XNOV1_A003112</name>
</gene>
<dbReference type="Proteomes" id="UP001178508">
    <property type="component" value="Chromosome 24"/>
</dbReference>
<accession>A0AAV1HMK4</accession>
<feature type="region of interest" description="Disordered" evidence="1">
    <location>
        <begin position="1"/>
        <end position="227"/>
    </location>
</feature>
<feature type="compositionally biased region" description="Low complexity" evidence="1">
    <location>
        <begin position="213"/>
        <end position="225"/>
    </location>
</feature>
<evidence type="ECO:0000313" key="2">
    <source>
        <dbReference type="EMBL" id="CAJ1087305.1"/>
    </source>
</evidence>
<dbReference type="EMBL" id="OY660887">
    <property type="protein sequence ID" value="CAJ1087305.1"/>
    <property type="molecule type" value="Genomic_DNA"/>
</dbReference>
<keyword evidence="3" id="KW-1185">Reference proteome</keyword>
<feature type="compositionally biased region" description="Basic and acidic residues" evidence="1">
    <location>
        <begin position="194"/>
        <end position="205"/>
    </location>
</feature>
<organism evidence="2 3">
    <name type="scientific">Xyrichtys novacula</name>
    <name type="common">Pearly razorfish</name>
    <name type="synonym">Hemipteronotus novacula</name>
    <dbReference type="NCBI Taxonomy" id="13765"/>
    <lineage>
        <taxon>Eukaryota</taxon>
        <taxon>Metazoa</taxon>
        <taxon>Chordata</taxon>
        <taxon>Craniata</taxon>
        <taxon>Vertebrata</taxon>
        <taxon>Euteleostomi</taxon>
        <taxon>Actinopterygii</taxon>
        <taxon>Neopterygii</taxon>
        <taxon>Teleostei</taxon>
        <taxon>Neoteleostei</taxon>
        <taxon>Acanthomorphata</taxon>
        <taxon>Eupercaria</taxon>
        <taxon>Labriformes</taxon>
        <taxon>Labridae</taxon>
        <taxon>Xyrichtys</taxon>
    </lineage>
</organism>
<evidence type="ECO:0000256" key="1">
    <source>
        <dbReference type="SAM" id="MobiDB-lite"/>
    </source>
</evidence>
<sequence>MTKSRTSRVSGLQGWDRVVGRIQAGEGSPGPAAATGGSPPGSDKVSDLQGWDRGVGRIQAGEGSPCPAEATGGSPPGSDKVSDLQGWDRGVGRIQAGEGSPCPAEATGGSPPGSDKVSDLQGVGPPGVGPGGRPNSGRGGLALPGRSQRRLPPLDLTKCRTSRGGTGGSAEFRPGRARPARPKPPEAPPPGSDKVSDLRGWDRGVGRIQPEKGSPGRAAAAGGSPREFDKVLDLREGDRAVSKMCPGKGHFSPALIGAATRCPIRPSLGPPWGRWDRGVGRIHTEKGSPGRAAAAGGSPREFDKVLDLREGDRAVSKMCPGKGHFSPALIGAATRCPMRPSLGPPWGRWDRGVGRIHTEKGSPGRAAAAGGSPREFDKVLDLREGDRAVRKMCPGKGHFSPALIGAATRCPIRPSLGPPWGRGDRDLGRNTPWEVPSRPCRSRRRLPP</sequence>
<protein>
    <submittedName>
        <fullName evidence="2">Uncharacterized protein</fullName>
    </submittedName>
</protein>
<feature type="region of interest" description="Disordered" evidence="1">
    <location>
        <begin position="411"/>
        <end position="448"/>
    </location>
</feature>